<dbReference type="EMBL" id="JBBWWR010000080">
    <property type="protein sequence ID" value="KAK8935038.1"/>
    <property type="molecule type" value="Genomic_DNA"/>
</dbReference>
<dbReference type="Proteomes" id="UP001412067">
    <property type="component" value="Unassembled WGS sequence"/>
</dbReference>
<comment type="caution">
    <text evidence="6">The sequence shown here is derived from an EMBL/GenBank/DDBJ whole genome shotgun (WGS) entry which is preliminary data.</text>
</comment>
<name>A0ABR2LBK7_9ASPA</name>
<dbReference type="PROSITE" id="PS00178">
    <property type="entry name" value="AA_TRNA_LIGASE_I"/>
    <property type="match status" value="1"/>
</dbReference>
<accession>A0ABR2LBK7</accession>
<evidence type="ECO:0000256" key="4">
    <source>
        <dbReference type="ARBA" id="ARBA00022840"/>
    </source>
</evidence>
<sequence length="83" mass="9400">MIFEATSLSKSPELVEKFFRNISYPYMNGFLHLGHSFPLPKLEFAAAYHRLCGRNVLLPFAFHCTMMPIKASADKLAINASSY</sequence>
<evidence type="ECO:0000256" key="5">
    <source>
        <dbReference type="ARBA" id="ARBA00023146"/>
    </source>
</evidence>
<dbReference type="SUPFAM" id="SSF52374">
    <property type="entry name" value="Nucleotidylyl transferase"/>
    <property type="match status" value="1"/>
</dbReference>
<protein>
    <recommendedName>
        <fullName evidence="8">Leucyl-tRNA synthetase</fullName>
    </recommendedName>
</protein>
<comment type="similarity">
    <text evidence="1">Belongs to the class-I aminoacyl-tRNA synthetase family.</text>
</comment>
<keyword evidence="5" id="KW-0030">Aminoacyl-tRNA synthetase</keyword>
<reference evidence="6 7" key="1">
    <citation type="journal article" date="2022" name="Nat. Plants">
        <title>Genomes of leafy and leafless Platanthera orchids illuminate the evolution of mycoheterotrophy.</title>
        <authorList>
            <person name="Li M.H."/>
            <person name="Liu K.W."/>
            <person name="Li Z."/>
            <person name="Lu H.C."/>
            <person name="Ye Q.L."/>
            <person name="Zhang D."/>
            <person name="Wang J.Y."/>
            <person name="Li Y.F."/>
            <person name="Zhong Z.M."/>
            <person name="Liu X."/>
            <person name="Yu X."/>
            <person name="Liu D.K."/>
            <person name="Tu X.D."/>
            <person name="Liu B."/>
            <person name="Hao Y."/>
            <person name="Liao X.Y."/>
            <person name="Jiang Y.T."/>
            <person name="Sun W.H."/>
            <person name="Chen J."/>
            <person name="Chen Y.Q."/>
            <person name="Ai Y."/>
            <person name="Zhai J.W."/>
            <person name="Wu S.S."/>
            <person name="Zhou Z."/>
            <person name="Hsiao Y.Y."/>
            <person name="Wu W.L."/>
            <person name="Chen Y.Y."/>
            <person name="Lin Y.F."/>
            <person name="Hsu J.L."/>
            <person name="Li C.Y."/>
            <person name="Wang Z.W."/>
            <person name="Zhao X."/>
            <person name="Zhong W.Y."/>
            <person name="Ma X.K."/>
            <person name="Ma L."/>
            <person name="Huang J."/>
            <person name="Chen G.Z."/>
            <person name="Huang M.Z."/>
            <person name="Huang L."/>
            <person name="Peng D.H."/>
            <person name="Luo Y.B."/>
            <person name="Zou S.Q."/>
            <person name="Chen S.P."/>
            <person name="Lan S."/>
            <person name="Tsai W.C."/>
            <person name="Van de Peer Y."/>
            <person name="Liu Z.J."/>
        </authorList>
    </citation>
    <scope>NUCLEOTIDE SEQUENCE [LARGE SCALE GENOMIC DNA]</scope>
    <source>
        <strain evidence="6">Lor288</strain>
    </source>
</reference>
<dbReference type="PANTHER" id="PTHR45794:SF1">
    <property type="entry name" value="LEUCINE--TRNA LIGASE, CYTOPLASMIC"/>
    <property type="match status" value="1"/>
</dbReference>
<evidence type="ECO:0000313" key="6">
    <source>
        <dbReference type="EMBL" id="KAK8935038.1"/>
    </source>
</evidence>
<dbReference type="InterPro" id="IPR014729">
    <property type="entry name" value="Rossmann-like_a/b/a_fold"/>
</dbReference>
<evidence type="ECO:0000313" key="7">
    <source>
        <dbReference type="Proteomes" id="UP001412067"/>
    </source>
</evidence>
<dbReference type="Gene3D" id="3.40.50.620">
    <property type="entry name" value="HUPs"/>
    <property type="match status" value="1"/>
</dbReference>
<dbReference type="InterPro" id="IPR001412">
    <property type="entry name" value="aa-tRNA-synth_I_CS"/>
</dbReference>
<keyword evidence="4" id="KW-0067">ATP-binding</keyword>
<organism evidence="6 7">
    <name type="scientific">Platanthera guangdongensis</name>
    <dbReference type="NCBI Taxonomy" id="2320717"/>
    <lineage>
        <taxon>Eukaryota</taxon>
        <taxon>Viridiplantae</taxon>
        <taxon>Streptophyta</taxon>
        <taxon>Embryophyta</taxon>
        <taxon>Tracheophyta</taxon>
        <taxon>Spermatophyta</taxon>
        <taxon>Magnoliopsida</taxon>
        <taxon>Liliopsida</taxon>
        <taxon>Asparagales</taxon>
        <taxon>Orchidaceae</taxon>
        <taxon>Orchidoideae</taxon>
        <taxon>Orchideae</taxon>
        <taxon>Orchidinae</taxon>
        <taxon>Platanthera</taxon>
    </lineage>
</organism>
<keyword evidence="2" id="KW-0436">Ligase</keyword>
<keyword evidence="7" id="KW-1185">Reference proteome</keyword>
<gene>
    <name evidence="6" type="ORF">KSP40_PGU015479</name>
</gene>
<dbReference type="InterPro" id="IPR004493">
    <property type="entry name" value="Leu-tRNA-synth_Ia_arc/euk"/>
</dbReference>
<evidence type="ECO:0000256" key="3">
    <source>
        <dbReference type="ARBA" id="ARBA00022741"/>
    </source>
</evidence>
<evidence type="ECO:0008006" key="8">
    <source>
        <dbReference type="Google" id="ProtNLM"/>
    </source>
</evidence>
<evidence type="ECO:0000256" key="1">
    <source>
        <dbReference type="ARBA" id="ARBA00005594"/>
    </source>
</evidence>
<dbReference type="PANTHER" id="PTHR45794">
    <property type="entry name" value="LEUCYL-TRNA SYNTHETASE"/>
    <property type="match status" value="1"/>
</dbReference>
<keyword evidence="3" id="KW-0547">Nucleotide-binding</keyword>
<evidence type="ECO:0000256" key="2">
    <source>
        <dbReference type="ARBA" id="ARBA00022598"/>
    </source>
</evidence>
<proteinExistence type="inferred from homology"/>